<feature type="signal peptide" evidence="2">
    <location>
        <begin position="1"/>
        <end position="17"/>
    </location>
</feature>
<dbReference type="AlphaFoldDB" id="A0A5M3MJ27"/>
<feature type="transmembrane region" description="Helical" evidence="1">
    <location>
        <begin position="173"/>
        <end position="196"/>
    </location>
</feature>
<dbReference type="GeneID" id="19210559"/>
<evidence type="ECO:0000313" key="4">
    <source>
        <dbReference type="Proteomes" id="UP000053558"/>
    </source>
</evidence>
<comment type="caution">
    <text evidence="3">The sequence shown here is derived from an EMBL/GenBank/DDBJ whole genome shotgun (WGS) entry which is preliminary data.</text>
</comment>
<gene>
    <name evidence="3" type="ORF">CONPUDRAFT_83260</name>
</gene>
<evidence type="ECO:0000256" key="2">
    <source>
        <dbReference type="SAM" id="SignalP"/>
    </source>
</evidence>
<keyword evidence="1" id="KW-1133">Transmembrane helix</keyword>
<keyword evidence="2" id="KW-0732">Signal</keyword>
<dbReference type="RefSeq" id="XP_007770582.1">
    <property type="nucleotide sequence ID" value="XM_007772392.1"/>
</dbReference>
<proteinExistence type="predicted"/>
<keyword evidence="1" id="KW-0472">Membrane</keyword>
<keyword evidence="1" id="KW-0812">Transmembrane</keyword>
<feature type="chain" id="PRO_5024429665" evidence="2">
    <location>
        <begin position="18"/>
        <end position="359"/>
    </location>
</feature>
<evidence type="ECO:0000313" key="3">
    <source>
        <dbReference type="EMBL" id="EIW78794.1"/>
    </source>
</evidence>
<dbReference type="EMBL" id="JH711581">
    <property type="protein sequence ID" value="EIW78794.1"/>
    <property type="molecule type" value="Genomic_DNA"/>
</dbReference>
<protein>
    <submittedName>
        <fullName evidence="3">Uncharacterized protein</fullName>
    </submittedName>
</protein>
<dbReference type="Proteomes" id="UP000053558">
    <property type="component" value="Unassembled WGS sequence"/>
</dbReference>
<name>A0A5M3MJ27_CONPW</name>
<dbReference type="KEGG" id="cput:CONPUDRAFT_83260"/>
<organism evidence="3 4">
    <name type="scientific">Coniophora puteana (strain RWD-64-598)</name>
    <name type="common">Brown rot fungus</name>
    <dbReference type="NCBI Taxonomy" id="741705"/>
    <lineage>
        <taxon>Eukaryota</taxon>
        <taxon>Fungi</taxon>
        <taxon>Dikarya</taxon>
        <taxon>Basidiomycota</taxon>
        <taxon>Agaricomycotina</taxon>
        <taxon>Agaricomycetes</taxon>
        <taxon>Agaricomycetidae</taxon>
        <taxon>Boletales</taxon>
        <taxon>Coniophorineae</taxon>
        <taxon>Coniophoraceae</taxon>
        <taxon>Coniophora</taxon>
    </lineage>
</organism>
<keyword evidence="4" id="KW-1185">Reference proteome</keyword>
<reference evidence="4" key="1">
    <citation type="journal article" date="2012" name="Science">
        <title>The Paleozoic origin of enzymatic lignin decomposition reconstructed from 31 fungal genomes.</title>
        <authorList>
            <person name="Floudas D."/>
            <person name="Binder M."/>
            <person name="Riley R."/>
            <person name="Barry K."/>
            <person name="Blanchette R.A."/>
            <person name="Henrissat B."/>
            <person name="Martinez A.T."/>
            <person name="Otillar R."/>
            <person name="Spatafora J.W."/>
            <person name="Yadav J.S."/>
            <person name="Aerts A."/>
            <person name="Benoit I."/>
            <person name="Boyd A."/>
            <person name="Carlson A."/>
            <person name="Copeland A."/>
            <person name="Coutinho P.M."/>
            <person name="de Vries R.P."/>
            <person name="Ferreira P."/>
            <person name="Findley K."/>
            <person name="Foster B."/>
            <person name="Gaskell J."/>
            <person name="Glotzer D."/>
            <person name="Gorecki P."/>
            <person name="Heitman J."/>
            <person name="Hesse C."/>
            <person name="Hori C."/>
            <person name="Igarashi K."/>
            <person name="Jurgens J.A."/>
            <person name="Kallen N."/>
            <person name="Kersten P."/>
            <person name="Kohler A."/>
            <person name="Kuees U."/>
            <person name="Kumar T.K.A."/>
            <person name="Kuo A."/>
            <person name="LaButti K."/>
            <person name="Larrondo L.F."/>
            <person name="Lindquist E."/>
            <person name="Ling A."/>
            <person name="Lombard V."/>
            <person name="Lucas S."/>
            <person name="Lundell T."/>
            <person name="Martin R."/>
            <person name="McLaughlin D.J."/>
            <person name="Morgenstern I."/>
            <person name="Morin E."/>
            <person name="Murat C."/>
            <person name="Nagy L.G."/>
            <person name="Nolan M."/>
            <person name="Ohm R.A."/>
            <person name="Patyshakuliyeva A."/>
            <person name="Rokas A."/>
            <person name="Ruiz-Duenas F.J."/>
            <person name="Sabat G."/>
            <person name="Salamov A."/>
            <person name="Samejima M."/>
            <person name="Schmutz J."/>
            <person name="Slot J.C."/>
            <person name="St John F."/>
            <person name="Stenlid J."/>
            <person name="Sun H."/>
            <person name="Sun S."/>
            <person name="Syed K."/>
            <person name="Tsang A."/>
            <person name="Wiebenga A."/>
            <person name="Young D."/>
            <person name="Pisabarro A."/>
            <person name="Eastwood D.C."/>
            <person name="Martin F."/>
            <person name="Cullen D."/>
            <person name="Grigoriev I.V."/>
            <person name="Hibbett D.S."/>
        </authorList>
    </citation>
    <scope>NUCLEOTIDE SEQUENCE [LARGE SCALE GENOMIC DNA]</scope>
    <source>
        <strain evidence="4">RWD-64-598 SS2</strain>
    </source>
</reference>
<sequence>MFLNALLSGLTAGLVIPFPEPDPEPELVPELTEAPLVNPAAPPLALRASVGLSQSAVLDFCGADAATADEEDLGTSYDAERAGGAPPSELATRTTGAVKLGAFGTSMSDAPGSPSSFPPPPPLVLFLRPTNEAVDKFFTALPSPPPASPASRVASLACAHPARFRRDTSSTMLIRLVSALPFTLALALGFAGGGIVRAFCARFFALKSDAVFVLVCVAAEALDRIELERFGVPSLVSAGGFGGVGWALDAGAGLGADEDEAGTALACLPATGCTNVSPSTVTLFAFFGAAPVWSVAGADMMLPFDSELLRDTEDPPPTAGFLVDADRERLVVSGSTTTTSVDLALACPATGAFAGDPAC</sequence>
<evidence type="ECO:0000256" key="1">
    <source>
        <dbReference type="SAM" id="Phobius"/>
    </source>
</evidence>
<accession>A0A5M3MJ27</accession>